<keyword evidence="1" id="KW-0235">DNA replication</keyword>
<reference evidence="3" key="2">
    <citation type="submission" date="2017-02" db="UniProtKB">
        <authorList>
            <consortium name="WormBaseParasite"/>
        </authorList>
    </citation>
    <scope>IDENTIFICATION</scope>
</reference>
<dbReference type="InterPro" id="IPR050238">
    <property type="entry name" value="DNA_Rep/Repair_Clamp_Loader"/>
</dbReference>
<keyword evidence="2" id="KW-1185">Reference proteome</keyword>
<dbReference type="AlphaFoldDB" id="A0A0K0DE48"/>
<dbReference type="InterPro" id="IPR027417">
    <property type="entry name" value="P-loop_NTPase"/>
</dbReference>
<evidence type="ECO:0000313" key="2">
    <source>
        <dbReference type="Proteomes" id="UP000035642"/>
    </source>
</evidence>
<proteinExistence type="predicted"/>
<dbReference type="STRING" id="6313.A0A0K0DE48"/>
<reference evidence="2" key="1">
    <citation type="submission" date="2012-09" db="EMBL/GenBank/DDBJ databases">
        <authorList>
            <person name="Martin A.A."/>
        </authorList>
    </citation>
    <scope>NUCLEOTIDE SEQUENCE</scope>
</reference>
<evidence type="ECO:0000313" key="3">
    <source>
        <dbReference type="WBParaSite" id="ACAC_0000908601-mRNA-1"/>
    </source>
</evidence>
<dbReference type="GO" id="GO:0005663">
    <property type="term" value="C:DNA replication factor C complex"/>
    <property type="evidence" value="ECO:0007669"/>
    <property type="project" value="TreeGrafter"/>
</dbReference>
<dbReference type="Proteomes" id="UP000035642">
    <property type="component" value="Unassembled WGS sequence"/>
</dbReference>
<organism evidence="2 3">
    <name type="scientific">Angiostrongylus cantonensis</name>
    <name type="common">Rat lungworm</name>
    <dbReference type="NCBI Taxonomy" id="6313"/>
    <lineage>
        <taxon>Eukaryota</taxon>
        <taxon>Metazoa</taxon>
        <taxon>Ecdysozoa</taxon>
        <taxon>Nematoda</taxon>
        <taxon>Chromadorea</taxon>
        <taxon>Rhabditida</taxon>
        <taxon>Rhabditina</taxon>
        <taxon>Rhabditomorpha</taxon>
        <taxon>Strongyloidea</taxon>
        <taxon>Metastrongylidae</taxon>
        <taxon>Angiostrongylus</taxon>
    </lineage>
</organism>
<dbReference type="GO" id="GO:0005634">
    <property type="term" value="C:nucleus"/>
    <property type="evidence" value="ECO:0007669"/>
    <property type="project" value="TreeGrafter"/>
</dbReference>
<dbReference type="GO" id="GO:0003689">
    <property type="term" value="F:DNA clamp loader activity"/>
    <property type="evidence" value="ECO:0007669"/>
    <property type="project" value="TreeGrafter"/>
</dbReference>
<dbReference type="Gene3D" id="3.40.50.300">
    <property type="entry name" value="P-loop containing nucleotide triphosphate hydrolases"/>
    <property type="match status" value="1"/>
</dbReference>
<dbReference type="FunFam" id="3.40.50.300:FF:000136">
    <property type="entry name" value="Replication factor C subunit 5"/>
    <property type="match status" value="1"/>
</dbReference>
<evidence type="ECO:0000256" key="1">
    <source>
        <dbReference type="ARBA" id="ARBA00022705"/>
    </source>
</evidence>
<dbReference type="GO" id="GO:0006261">
    <property type="term" value="P:DNA-templated DNA replication"/>
    <property type="evidence" value="ECO:0007669"/>
    <property type="project" value="TreeGrafter"/>
</dbReference>
<protein>
    <submittedName>
        <fullName evidence="3">AAA domain-containing protein</fullName>
    </submittedName>
</protein>
<sequence>MIPAAAEKSVLDSFRRIVKELRKIDKDFDRNHALFKYLLSQVRDSIAERSYSKAPEETRHLAGLYATYLSSTRKLVELETRYRGGERSIEEKIKDKGDLAVVEALLMLLLPVAGNWKVIYSTRYRMVVIGKVDDFGVNSDFLNSKAIVNGFCNEAVDSEGWFPAAMSLWVDRYRPKRLSELSYHLQQAGDFAELVKTNDFPHLLFYGPSGAGKRTRIHCILRQDRNIFSVKVKNFKELYGVGAERLRLDKKLLVTPSNRKIEIDTVSSNYHIEMNLAEVGIYDRVVVQEVIKQMAETAQIASSTQKNFKVVVLMEADHLTRDAQHALRRTMEKYSMICRLILCCESLSRIIDPLKSRCMAVRVAAPSDDEVREVCLTVADKVRLTVPDSVMDQVCATPN</sequence>
<dbReference type="SUPFAM" id="SSF52540">
    <property type="entry name" value="P-loop containing nucleoside triphosphate hydrolases"/>
    <property type="match status" value="1"/>
</dbReference>
<accession>A0A0K0DE48</accession>
<name>A0A0K0DE48_ANGCA</name>
<dbReference type="Pfam" id="PF13177">
    <property type="entry name" value="DNA_pol3_delta2"/>
    <property type="match status" value="1"/>
</dbReference>
<dbReference type="WBParaSite" id="ACAC_0000908601-mRNA-1">
    <property type="protein sequence ID" value="ACAC_0000908601-mRNA-1"/>
    <property type="gene ID" value="ACAC_0000908601"/>
</dbReference>
<dbReference type="GO" id="GO:0006281">
    <property type="term" value="P:DNA repair"/>
    <property type="evidence" value="ECO:0007669"/>
    <property type="project" value="TreeGrafter"/>
</dbReference>
<dbReference type="PANTHER" id="PTHR11669">
    <property type="entry name" value="REPLICATION FACTOR C / DNA POLYMERASE III GAMMA-TAU SUBUNIT"/>
    <property type="match status" value="1"/>
</dbReference>
<dbReference type="PANTHER" id="PTHR11669:SF1">
    <property type="entry name" value="REPLICATION FACTOR C SUBUNIT 3"/>
    <property type="match status" value="1"/>
</dbReference>